<dbReference type="Gene3D" id="3.30.70.3550">
    <property type="entry name" value="Leucyl/phenylalanyl-tRNA-protein transferase, N-terminal domain"/>
    <property type="match status" value="1"/>
</dbReference>
<accession>A0A829YGG3</accession>
<dbReference type="HAMAP" id="MF_00688">
    <property type="entry name" value="Leu_Phe_trans"/>
    <property type="match status" value="1"/>
</dbReference>
<dbReference type="EC" id="2.3.2.6" evidence="10 15"/>
<evidence type="ECO:0000256" key="10">
    <source>
        <dbReference type="ARBA" id="ARBA00066767"/>
    </source>
</evidence>
<evidence type="ECO:0000256" key="13">
    <source>
        <dbReference type="ARBA" id="ARBA00077165"/>
    </source>
</evidence>
<dbReference type="SUPFAM" id="SSF55729">
    <property type="entry name" value="Acyl-CoA N-acyltransferases (Nat)"/>
    <property type="match status" value="1"/>
</dbReference>
<evidence type="ECO:0000256" key="11">
    <source>
        <dbReference type="ARBA" id="ARBA00074372"/>
    </source>
</evidence>
<evidence type="ECO:0000256" key="9">
    <source>
        <dbReference type="ARBA" id="ARBA00061535"/>
    </source>
</evidence>
<dbReference type="EMBL" id="BLJN01000004">
    <property type="protein sequence ID" value="GFE82575.1"/>
    <property type="molecule type" value="Genomic_DNA"/>
</dbReference>
<dbReference type="GO" id="GO:0008914">
    <property type="term" value="F:leucyl-tRNA--protein transferase activity"/>
    <property type="evidence" value="ECO:0007669"/>
    <property type="project" value="UniProtKB-UniRule"/>
</dbReference>
<gene>
    <name evidence="15 16" type="primary">aat</name>
    <name evidence="16" type="ORF">GCM10011487_45750</name>
</gene>
<dbReference type="NCBIfam" id="TIGR00667">
    <property type="entry name" value="aat"/>
    <property type="match status" value="1"/>
</dbReference>
<reference evidence="17" key="1">
    <citation type="submission" date="2020-01" db="EMBL/GenBank/DDBJ databases">
        <title>'Steroidobacter agaridevorans' sp. nov., agar-degrading bacteria isolated from rhizosphere soils.</title>
        <authorList>
            <person name="Ikenaga M."/>
            <person name="Kataoka M."/>
            <person name="Murouchi A."/>
            <person name="Katsuragi S."/>
            <person name="Sakai M."/>
        </authorList>
    </citation>
    <scope>NUCLEOTIDE SEQUENCE [LARGE SCALE GENOMIC DNA]</scope>
    <source>
        <strain evidence="17">YU21-B</strain>
    </source>
</reference>
<evidence type="ECO:0000256" key="6">
    <source>
        <dbReference type="ARBA" id="ARBA00050652"/>
    </source>
</evidence>
<dbReference type="PANTHER" id="PTHR30098:SF2">
    <property type="entry name" value="LEUCYL_PHENYLALANYL-TRNA--PROTEIN TRANSFERASE"/>
    <property type="match status" value="1"/>
</dbReference>
<sequence length="246" mass="27236">MRGSIVWLSEHDSPDAFPPVDRALVEPDGLLAAGGDLSPMRLLAAYRRGIFPWYSRGQPILWWCPDPRAVLMPEQLKVSRSLAKSSRNRGFVTRIDTAFRDVVRACGSSELRPGGTWLSPEMRAAYIKLHKLGFAHSVETWLEDRLVGGLYGVALGRMFFGESMFSTERDASKVALKRLCEELISRGFHMIDCQMSTPHLMSLGAQMIPRADFTQALDEHLGGPFEPALWNEVPAPAGNEAGPANV</sequence>
<dbReference type="Proteomes" id="UP000445000">
    <property type="component" value="Unassembled WGS sequence"/>
</dbReference>
<dbReference type="FunFam" id="3.40.630.70:FF:000001">
    <property type="entry name" value="Leucyl/phenylalanyl-tRNA--protein transferase"/>
    <property type="match status" value="1"/>
</dbReference>
<protein>
    <recommendedName>
        <fullName evidence="11 15">Leucyl/phenylalanyl-tRNA--protein transferase</fullName>
        <ecNumber evidence="10 15">2.3.2.6</ecNumber>
    </recommendedName>
    <alternativeName>
        <fullName evidence="12 15">L/F-transferase</fullName>
    </alternativeName>
    <alternativeName>
        <fullName evidence="13 15">Leucyltransferase</fullName>
    </alternativeName>
    <alternativeName>
        <fullName evidence="14 15">Phenyalanyltransferase</fullName>
    </alternativeName>
</protein>
<evidence type="ECO:0000256" key="5">
    <source>
        <dbReference type="ARBA" id="ARBA00050607"/>
    </source>
</evidence>
<comment type="catalytic activity">
    <reaction evidence="6 15">
        <text>N-terminal L-arginyl-[protein] + L-leucyl-tRNA(Leu) = N-terminal L-leucyl-L-arginyl-[protein] + tRNA(Leu) + H(+)</text>
        <dbReference type="Rhea" id="RHEA:50416"/>
        <dbReference type="Rhea" id="RHEA-COMP:9613"/>
        <dbReference type="Rhea" id="RHEA-COMP:9622"/>
        <dbReference type="Rhea" id="RHEA-COMP:12672"/>
        <dbReference type="Rhea" id="RHEA-COMP:12673"/>
        <dbReference type="ChEBI" id="CHEBI:15378"/>
        <dbReference type="ChEBI" id="CHEBI:64719"/>
        <dbReference type="ChEBI" id="CHEBI:78442"/>
        <dbReference type="ChEBI" id="CHEBI:78494"/>
        <dbReference type="ChEBI" id="CHEBI:133044"/>
        <dbReference type="EC" id="2.3.2.6"/>
    </reaction>
</comment>
<name>A0A829YGG3_9GAMM</name>
<evidence type="ECO:0000256" key="15">
    <source>
        <dbReference type="HAMAP-Rule" id="MF_00688"/>
    </source>
</evidence>
<comment type="similarity">
    <text evidence="9 15">Belongs to the L/F-transferase family.</text>
</comment>
<dbReference type="Pfam" id="PF03588">
    <property type="entry name" value="Leu_Phe_trans"/>
    <property type="match status" value="1"/>
</dbReference>
<dbReference type="InterPro" id="IPR042221">
    <property type="entry name" value="Leu/Phe-tRNA_Trfase_N"/>
</dbReference>
<keyword evidence="17" id="KW-1185">Reference proteome</keyword>
<dbReference type="FunFam" id="3.30.70.3550:FF:000001">
    <property type="entry name" value="Leucyl/phenylalanyl-tRNA--protein transferase"/>
    <property type="match status" value="1"/>
</dbReference>
<dbReference type="AlphaFoldDB" id="A0A829YGG3"/>
<comment type="caution">
    <text evidence="16">The sequence shown here is derived from an EMBL/GenBank/DDBJ whole genome shotgun (WGS) entry which is preliminary data.</text>
</comment>
<keyword evidence="4 15" id="KW-0012">Acyltransferase</keyword>
<evidence type="ECO:0000256" key="3">
    <source>
        <dbReference type="ARBA" id="ARBA00022679"/>
    </source>
</evidence>
<dbReference type="RefSeq" id="WP_161814203.1">
    <property type="nucleotide sequence ID" value="NZ_BLJN01000004.1"/>
</dbReference>
<keyword evidence="3 15" id="KW-0808">Transferase</keyword>
<evidence type="ECO:0000313" key="16">
    <source>
        <dbReference type="EMBL" id="GFE82575.1"/>
    </source>
</evidence>
<evidence type="ECO:0000313" key="17">
    <source>
        <dbReference type="Proteomes" id="UP000445000"/>
    </source>
</evidence>
<comment type="subcellular location">
    <subcellularLocation>
        <location evidence="1 15">Cytoplasm</location>
    </subcellularLocation>
</comment>
<dbReference type="InterPro" id="IPR042203">
    <property type="entry name" value="Leu/Phe-tRNA_Trfase_C"/>
</dbReference>
<dbReference type="GO" id="GO:0005737">
    <property type="term" value="C:cytoplasm"/>
    <property type="evidence" value="ECO:0007669"/>
    <property type="project" value="UniProtKB-SubCell"/>
</dbReference>
<evidence type="ECO:0000256" key="2">
    <source>
        <dbReference type="ARBA" id="ARBA00022490"/>
    </source>
</evidence>
<dbReference type="Gene3D" id="3.40.630.70">
    <property type="entry name" value="Leucyl/phenylalanyl-tRNA-protein transferase, C-terminal domain"/>
    <property type="match status" value="1"/>
</dbReference>
<comment type="catalytic activity">
    <reaction evidence="5 15">
        <text>L-phenylalanyl-tRNA(Phe) + an N-terminal L-alpha-aminoacyl-[protein] = an N-terminal L-phenylalanyl-L-alpha-aminoacyl-[protein] + tRNA(Phe)</text>
        <dbReference type="Rhea" id="RHEA:43632"/>
        <dbReference type="Rhea" id="RHEA-COMP:9668"/>
        <dbReference type="Rhea" id="RHEA-COMP:9699"/>
        <dbReference type="Rhea" id="RHEA-COMP:10636"/>
        <dbReference type="Rhea" id="RHEA-COMP:10637"/>
        <dbReference type="ChEBI" id="CHEBI:78442"/>
        <dbReference type="ChEBI" id="CHEBI:78531"/>
        <dbReference type="ChEBI" id="CHEBI:78597"/>
        <dbReference type="ChEBI" id="CHEBI:83561"/>
        <dbReference type="EC" id="2.3.2.6"/>
    </reaction>
</comment>
<dbReference type="PANTHER" id="PTHR30098">
    <property type="entry name" value="LEUCYL/PHENYLALANYL-TRNA--PROTEIN TRANSFERASE"/>
    <property type="match status" value="1"/>
</dbReference>
<evidence type="ECO:0000256" key="8">
    <source>
        <dbReference type="ARBA" id="ARBA00054043"/>
    </source>
</evidence>
<dbReference type="InterPro" id="IPR016181">
    <property type="entry name" value="Acyl_CoA_acyltransferase"/>
</dbReference>
<comment type="function">
    <text evidence="8 15">Functions in the N-end rule pathway of protein degradation where it conjugates Leu, Phe and, less efficiently, Met from aminoacyl-tRNAs to the N-termini of proteins containing an N-terminal arginine or lysine.</text>
</comment>
<proteinExistence type="inferred from homology"/>
<dbReference type="GO" id="GO:0030163">
    <property type="term" value="P:protein catabolic process"/>
    <property type="evidence" value="ECO:0007669"/>
    <property type="project" value="UniProtKB-UniRule"/>
</dbReference>
<comment type="catalytic activity">
    <reaction evidence="7 15">
        <text>N-terminal L-lysyl-[protein] + L-leucyl-tRNA(Leu) = N-terminal L-leucyl-L-lysyl-[protein] + tRNA(Leu) + H(+)</text>
        <dbReference type="Rhea" id="RHEA:12340"/>
        <dbReference type="Rhea" id="RHEA-COMP:9613"/>
        <dbReference type="Rhea" id="RHEA-COMP:9622"/>
        <dbReference type="Rhea" id="RHEA-COMP:12670"/>
        <dbReference type="Rhea" id="RHEA-COMP:12671"/>
        <dbReference type="ChEBI" id="CHEBI:15378"/>
        <dbReference type="ChEBI" id="CHEBI:65249"/>
        <dbReference type="ChEBI" id="CHEBI:78442"/>
        <dbReference type="ChEBI" id="CHEBI:78494"/>
        <dbReference type="ChEBI" id="CHEBI:133043"/>
        <dbReference type="EC" id="2.3.2.6"/>
    </reaction>
</comment>
<evidence type="ECO:0000256" key="14">
    <source>
        <dbReference type="ARBA" id="ARBA00083640"/>
    </source>
</evidence>
<dbReference type="InterPro" id="IPR004616">
    <property type="entry name" value="Leu/Phe-tRNA_Trfase"/>
</dbReference>
<evidence type="ECO:0000256" key="1">
    <source>
        <dbReference type="ARBA" id="ARBA00004496"/>
    </source>
</evidence>
<evidence type="ECO:0000256" key="12">
    <source>
        <dbReference type="ARBA" id="ARBA00077136"/>
    </source>
</evidence>
<evidence type="ECO:0000256" key="7">
    <source>
        <dbReference type="ARBA" id="ARBA00051538"/>
    </source>
</evidence>
<organism evidence="16 17">
    <name type="scientific">Steroidobacter agaridevorans</name>
    <dbReference type="NCBI Taxonomy" id="2695856"/>
    <lineage>
        <taxon>Bacteria</taxon>
        <taxon>Pseudomonadati</taxon>
        <taxon>Pseudomonadota</taxon>
        <taxon>Gammaproteobacteria</taxon>
        <taxon>Steroidobacterales</taxon>
        <taxon>Steroidobacteraceae</taxon>
        <taxon>Steroidobacter</taxon>
    </lineage>
</organism>
<keyword evidence="2 15" id="KW-0963">Cytoplasm</keyword>
<evidence type="ECO:0000256" key="4">
    <source>
        <dbReference type="ARBA" id="ARBA00023315"/>
    </source>
</evidence>